<dbReference type="InterPro" id="IPR036583">
    <property type="entry name" value="23S_rRNA_IVS_sf"/>
</dbReference>
<protein>
    <submittedName>
        <fullName evidence="1">Four helix bundle protein</fullName>
    </submittedName>
</protein>
<dbReference type="PANTHER" id="PTHR38471">
    <property type="entry name" value="FOUR HELIX BUNDLE PROTEIN"/>
    <property type="match status" value="1"/>
</dbReference>
<name>A0ABQ3IAQ6_9BACT</name>
<keyword evidence="2" id="KW-1185">Reference proteome</keyword>
<dbReference type="CDD" id="cd16377">
    <property type="entry name" value="23S_rRNA_IVP_like"/>
    <property type="match status" value="1"/>
</dbReference>
<dbReference type="NCBIfam" id="TIGR02436">
    <property type="entry name" value="four helix bundle protein"/>
    <property type="match status" value="1"/>
</dbReference>
<dbReference type="Pfam" id="PF05635">
    <property type="entry name" value="23S_rRNA_IVP"/>
    <property type="match status" value="1"/>
</dbReference>
<dbReference type="Gene3D" id="1.20.1440.60">
    <property type="entry name" value="23S rRNA-intervening sequence"/>
    <property type="match status" value="1"/>
</dbReference>
<dbReference type="Proteomes" id="UP000658258">
    <property type="component" value="Unassembled WGS sequence"/>
</dbReference>
<comment type="caution">
    <text evidence="1">The sequence shown here is derived from an EMBL/GenBank/DDBJ whole genome shotgun (WGS) entry which is preliminary data.</text>
</comment>
<proteinExistence type="predicted"/>
<sequence>MKIWIEAMDLGEEINALSYKFPDREKFNLSSQITRAIDSVALNISEGSIGQSDSEFRRFLGYSVRSIAEVVTCLYKARNRNYLGEEEFKVNYQRCFNLLNMIVAFRKKLK</sequence>
<organism evidence="1 2">
    <name type="scientific">Roseivirga thermotolerans</name>
    <dbReference type="NCBI Taxonomy" id="1758176"/>
    <lineage>
        <taxon>Bacteria</taxon>
        <taxon>Pseudomonadati</taxon>
        <taxon>Bacteroidota</taxon>
        <taxon>Cytophagia</taxon>
        <taxon>Cytophagales</taxon>
        <taxon>Roseivirgaceae</taxon>
        <taxon>Roseivirga</taxon>
    </lineage>
</organism>
<dbReference type="InterPro" id="IPR012657">
    <property type="entry name" value="23S_rRNA-intervening_sequence"/>
</dbReference>
<reference evidence="2" key="1">
    <citation type="journal article" date="2019" name="Int. J. Syst. Evol. Microbiol.">
        <title>The Global Catalogue of Microorganisms (GCM) 10K type strain sequencing project: providing services to taxonomists for standard genome sequencing and annotation.</title>
        <authorList>
            <consortium name="The Broad Institute Genomics Platform"/>
            <consortium name="The Broad Institute Genome Sequencing Center for Infectious Disease"/>
            <person name="Wu L."/>
            <person name="Ma J."/>
        </authorList>
    </citation>
    <scope>NUCLEOTIDE SEQUENCE [LARGE SCALE GENOMIC DNA]</scope>
    <source>
        <strain evidence="2">CGMCC 1.15111</strain>
    </source>
</reference>
<dbReference type="EMBL" id="BNAG01000003">
    <property type="protein sequence ID" value="GHE65485.1"/>
    <property type="molecule type" value="Genomic_DNA"/>
</dbReference>
<dbReference type="SUPFAM" id="SSF158446">
    <property type="entry name" value="IVS-encoded protein-like"/>
    <property type="match status" value="1"/>
</dbReference>
<gene>
    <name evidence="1" type="ORF">GCM10011340_20750</name>
</gene>
<evidence type="ECO:0000313" key="1">
    <source>
        <dbReference type="EMBL" id="GHE65485.1"/>
    </source>
</evidence>
<accession>A0ABQ3IAQ6</accession>
<dbReference type="PANTHER" id="PTHR38471:SF2">
    <property type="entry name" value="FOUR HELIX BUNDLE PROTEIN"/>
    <property type="match status" value="1"/>
</dbReference>
<evidence type="ECO:0000313" key="2">
    <source>
        <dbReference type="Proteomes" id="UP000658258"/>
    </source>
</evidence>